<dbReference type="PANTHER" id="PTHR34846">
    <property type="entry name" value="4-CARBOXYMUCONOLACTONE DECARBOXYLASE FAMILY PROTEIN (AFU_ORTHOLOGUE AFUA_6G11590)"/>
    <property type="match status" value="1"/>
</dbReference>
<accession>A0A095CAZ2</accession>
<protein>
    <recommendedName>
        <fullName evidence="3">Carboxymuconolactone decarboxylase-like domain-containing protein</fullName>
    </recommendedName>
</protein>
<dbReference type="GeneID" id="88179840"/>
<dbReference type="HOGENOM" id="CLU_082760_3_1_1"/>
<keyword evidence="2" id="KW-1185">Reference proteome</keyword>
<dbReference type="PANTHER" id="PTHR34846:SF11">
    <property type="entry name" value="4-CARBOXYMUCONOLACTONE DECARBOXYLASE FAMILY PROTEIN (AFU_ORTHOLOGUE AFUA_6G11590)"/>
    <property type="match status" value="1"/>
</dbReference>
<dbReference type="STRING" id="294750.A0A095CAZ2"/>
<reference evidence="1 2" key="1">
    <citation type="journal article" date="2011" name="MBio">
        <title>Genome variation in Cryptococcus gattii, an emerging pathogen of immunocompetent hosts.</title>
        <authorList>
            <person name="D'Souza C.A."/>
            <person name="Kronstad J.W."/>
            <person name="Taylor G."/>
            <person name="Warren R."/>
            <person name="Yuen M."/>
            <person name="Hu G."/>
            <person name="Jung W.H."/>
            <person name="Sham A."/>
            <person name="Kidd S.E."/>
            <person name="Tangen K."/>
            <person name="Lee N."/>
            <person name="Zeilmaker T."/>
            <person name="Sawkins J."/>
            <person name="McVicker G."/>
            <person name="Shah S."/>
            <person name="Gnerre S."/>
            <person name="Griggs A."/>
            <person name="Zeng Q."/>
            <person name="Bartlett K."/>
            <person name="Li W."/>
            <person name="Wang X."/>
            <person name="Heitman J."/>
            <person name="Stajich J.E."/>
            <person name="Fraser J.A."/>
            <person name="Meyer W."/>
            <person name="Carter D."/>
            <person name="Schein J."/>
            <person name="Krzywinski M."/>
            <person name="Kwon-Chung K.J."/>
            <person name="Varma A."/>
            <person name="Wang J."/>
            <person name="Brunham R."/>
            <person name="Fyfe M."/>
            <person name="Ouellette B.F."/>
            <person name="Siddiqui A."/>
            <person name="Marra M."/>
            <person name="Jones S."/>
            <person name="Holt R."/>
            <person name="Birren B.W."/>
            <person name="Galagan J.E."/>
            <person name="Cuomo C.A."/>
        </authorList>
    </citation>
    <scope>NUCLEOTIDE SEQUENCE [LARGE SCALE GENOMIC DNA]</scope>
    <source>
        <strain evidence="1 2">R265</strain>
    </source>
</reference>
<dbReference type="EMBL" id="CP025759">
    <property type="protein sequence ID" value="KGB77725.1"/>
    <property type="molecule type" value="Genomic_DNA"/>
</dbReference>
<dbReference type="RefSeq" id="XP_062883520.1">
    <property type="nucleotide sequence ID" value="XM_063027565.1"/>
</dbReference>
<dbReference type="Gene3D" id="1.20.1290.10">
    <property type="entry name" value="AhpD-like"/>
    <property type="match status" value="1"/>
</dbReference>
<name>A0A095CAZ2_CRYD2</name>
<dbReference type="SUPFAM" id="SSF69118">
    <property type="entry name" value="AhpD-like"/>
    <property type="match status" value="1"/>
</dbReference>
<reference evidence="1 2" key="2">
    <citation type="journal article" date="2018" name="Proc. Natl. Acad. Sci.">
        <title>RNAi is a critical determinant of centromere evolution in closely related fungi.</title>
        <authorList>
            <person name="Yadav V."/>
            <person name="Sun S."/>
            <person name="Billmyre R.B."/>
            <person name="Thimmappa B.C."/>
            <person name="Shea T."/>
            <person name="Lintner R."/>
            <person name="Bakkeren G."/>
            <person name="Cuomo C.A."/>
            <person name="Heitman J."/>
            <person name="Sanyal K."/>
        </authorList>
    </citation>
    <scope>NUCLEOTIDE SEQUENCE [LARGE SCALE GENOMIC DNA]</scope>
    <source>
        <strain evidence="1 2">R265</strain>
    </source>
</reference>
<dbReference type="OMA" id="PWNPWLR"/>
<dbReference type="Proteomes" id="UP000029445">
    <property type="component" value="Chromosome 1"/>
</dbReference>
<dbReference type="VEuPathDB" id="FungiDB:CNBG_3563"/>
<evidence type="ECO:0000313" key="1">
    <source>
        <dbReference type="EMBL" id="KGB77725.1"/>
    </source>
</evidence>
<gene>
    <name evidence="1" type="ORF">CNBG_3563</name>
</gene>
<dbReference type="OrthoDB" id="2567457at2759"/>
<evidence type="ECO:0008006" key="3">
    <source>
        <dbReference type="Google" id="ProtNLM"/>
    </source>
</evidence>
<dbReference type="AlphaFoldDB" id="A0A095CAZ2"/>
<sequence length="197" mass="21695">MSERCPPLAPSELTDAQRPLYDTLAHMAASFGDKFTHTLPNGALIGPFNPHLRTPEISTSFWQTALKVFGAPGLTPKMQEVIIMLIAAHLDCKYMLYCHSRLAKVAGFDKECRDALARGKAGSGETWDKESQVAFEVATALITEKGGLRKDIWDRGVETVGSKVLYSAIQLVGLYHHQAFVLNGFDIGYPEDEDLLV</sequence>
<proteinExistence type="predicted"/>
<evidence type="ECO:0000313" key="2">
    <source>
        <dbReference type="Proteomes" id="UP000029445"/>
    </source>
</evidence>
<organism evidence="1 2">
    <name type="scientific">Cryptococcus deuterogattii (strain R265)</name>
    <name type="common">Cryptococcus gattii VGII (strain R265)</name>
    <dbReference type="NCBI Taxonomy" id="294750"/>
    <lineage>
        <taxon>Eukaryota</taxon>
        <taxon>Fungi</taxon>
        <taxon>Dikarya</taxon>
        <taxon>Basidiomycota</taxon>
        <taxon>Agaricomycotina</taxon>
        <taxon>Tremellomycetes</taxon>
        <taxon>Tremellales</taxon>
        <taxon>Cryptococcaceae</taxon>
        <taxon>Cryptococcus</taxon>
        <taxon>Cryptococcus gattii species complex</taxon>
    </lineage>
</organism>
<dbReference type="InterPro" id="IPR029032">
    <property type="entry name" value="AhpD-like"/>
</dbReference>
<dbReference type="KEGG" id="cdeu:CNBG_3563"/>